<evidence type="ECO:0000259" key="2">
    <source>
        <dbReference type="Pfam" id="PF01266"/>
    </source>
</evidence>
<organism evidence="3 4">
    <name type="scientific">Sphaerulina musiva (strain SO2202)</name>
    <name type="common">Poplar stem canker fungus</name>
    <name type="synonym">Septoria musiva</name>
    <dbReference type="NCBI Taxonomy" id="692275"/>
    <lineage>
        <taxon>Eukaryota</taxon>
        <taxon>Fungi</taxon>
        <taxon>Dikarya</taxon>
        <taxon>Ascomycota</taxon>
        <taxon>Pezizomycotina</taxon>
        <taxon>Dothideomycetes</taxon>
        <taxon>Dothideomycetidae</taxon>
        <taxon>Mycosphaerellales</taxon>
        <taxon>Mycosphaerellaceae</taxon>
        <taxon>Sphaerulina</taxon>
    </lineage>
</organism>
<dbReference type="PANTHER" id="PTHR13847:SF188">
    <property type="entry name" value="EXPRESSED PROTEIN"/>
    <property type="match status" value="1"/>
</dbReference>
<reference evidence="3 4" key="1">
    <citation type="journal article" date="2012" name="PLoS Pathog.">
        <title>Diverse lifestyles and strategies of plant pathogenesis encoded in the genomes of eighteen Dothideomycetes fungi.</title>
        <authorList>
            <person name="Ohm R.A."/>
            <person name="Feau N."/>
            <person name="Henrissat B."/>
            <person name="Schoch C.L."/>
            <person name="Horwitz B.A."/>
            <person name="Barry K.W."/>
            <person name="Condon B.J."/>
            <person name="Copeland A.C."/>
            <person name="Dhillon B."/>
            <person name="Glaser F."/>
            <person name="Hesse C.N."/>
            <person name="Kosti I."/>
            <person name="LaButti K."/>
            <person name="Lindquist E.A."/>
            <person name="Lucas S."/>
            <person name="Salamov A.A."/>
            <person name="Bradshaw R.E."/>
            <person name="Ciuffetti L."/>
            <person name="Hamelin R.C."/>
            <person name="Kema G.H.J."/>
            <person name="Lawrence C."/>
            <person name="Scott J.A."/>
            <person name="Spatafora J.W."/>
            <person name="Turgeon B.G."/>
            <person name="de Wit P.J.G.M."/>
            <person name="Zhong S."/>
            <person name="Goodwin S.B."/>
            <person name="Grigoriev I.V."/>
        </authorList>
    </citation>
    <scope>NUCLEOTIDE SEQUENCE [LARGE SCALE GENOMIC DNA]</scope>
    <source>
        <strain evidence="3 4">SO2202</strain>
    </source>
</reference>
<feature type="domain" description="FAD dependent oxidoreductase" evidence="2">
    <location>
        <begin position="35"/>
        <end position="413"/>
    </location>
</feature>
<feature type="region of interest" description="Disordered" evidence="1">
    <location>
        <begin position="491"/>
        <end position="514"/>
    </location>
</feature>
<evidence type="ECO:0000313" key="3">
    <source>
        <dbReference type="EMBL" id="EMF10953.1"/>
    </source>
</evidence>
<dbReference type="EMBL" id="KB456267">
    <property type="protein sequence ID" value="EMF10953.1"/>
    <property type="molecule type" value="Genomic_DNA"/>
</dbReference>
<protein>
    <submittedName>
        <fullName evidence="3">DAO-domain-containing protein</fullName>
    </submittedName>
</protein>
<dbReference type="STRING" id="692275.N1QIE5"/>
<dbReference type="RefSeq" id="XP_016759074.1">
    <property type="nucleotide sequence ID" value="XM_016909908.1"/>
</dbReference>
<keyword evidence="4" id="KW-1185">Reference proteome</keyword>
<dbReference type="InterPro" id="IPR036188">
    <property type="entry name" value="FAD/NAD-bd_sf"/>
</dbReference>
<dbReference type="AlphaFoldDB" id="N1QIE5"/>
<feature type="compositionally biased region" description="Basic and acidic residues" evidence="1">
    <location>
        <begin position="502"/>
        <end position="514"/>
    </location>
</feature>
<evidence type="ECO:0000313" key="4">
    <source>
        <dbReference type="Proteomes" id="UP000016931"/>
    </source>
</evidence>
<evidence type="ECO:0000256" key="1">
    <source>
        <dbReference type="SAM" id="MobiDB-lite"/>
    </source>
</evidence>
<name>N1QIE5_SPHMS</name>
<gene>
    <name evidence="3" type="ORF">SEPMUDRAFT_70540</name>
</gene>
<dbReference type="Pfam" id="PF01266">
    <property type="entry name" value="DAO"/>
    <property type="match status" value="1"/>
</dbReference>
<dbReference type="eggNOG" id="ENOG502SKCF">
    <property type="taxonomic scope" value="Eukaryota"/>
</dbReference>
<dbReference type="Gene3D" id="3.30.9.10">
    <property type="entry name" value="D-Amino Acid Oxidase, subunit A, domain 2"/>
    <property type="match status" value="1"/>
</dbReference>
<dbReference type="GeneID" id="27907045"/>
<dbReference type="GO" id="GO:0005737">
    <property type="term" value="C:cytoplasm"/>
    <property type="evidence" value="ECO:0007669"/>
    <property type="project" value="TreeGrafter"/>
</dbReference>
<accession>N1QIE5</accession>
<dbReference type="HOGENOM" id="CLU_022730_0_1_1"/>
<dbReference type="SUPFAM" id="SSF51905">
    <property type="entry name" value="FAD/NAD(P)-binding domain"/>
    <property type="match status" value="1"/>
</dbReference>
<dbReference type="OrthoDB" id="429143at2759"/>
<dbReference type="Gene3D" id="3.50.50.60">
    <property type="entry name" value="FAD/NAD(P)-binding domain"/>
    <property type="match status" value="1"/>
</dbReference>
<dbReference type="Proteomes" id="UP000016931">
    <property type="component" value="Unassembled WGS sequence"/>
</dbReference>
<dbReference type="PANTHER" id="PTHR13847">
    <property type="entry name" value="SARCOSINE DEHYDROGENASE-RELATED"/>
    <property type="match status" value="1"/>
</dbReference>
<dbReference type="InterPro" id="IPR006076">
    <property type="entry name" value="FAD-dep_OxRdtase"/>
</dbReference>
<sequence>MVLPVAHPTKSYWIEAAESPLRDFRSSDSLPEEADVVIVGSGYAGASAAYWIHKSTENQASQPQVVLLEARDICSCATGRNGGQLRPHAYSRYLPWREWFGADGAMELIKHEMAHLPAFQALAEAEGIAEEVCLQFGETFDAAMTDEAWTRLKGNYDAMKADHGDDHEVVRACRLIEDALAAEDFSQMKGTLAAVVHPAGQIWPYKFVHALLRIVLAAGNLNLQAHTPAQAVSERDEDGWITVHTDRGVIRTRAVVHTTNRWASHLLPEFSTLILGDRAPMAAIQAPEGFIKHTGAQHWDASVNNYHLQLPPPYNTIIFGGGRQFLVHRPDACFPNDEEDKQVDGFADFCHTWPASDVKGWPDSKAAAFSKDADLGGVWTGIETTTIDSFPFVGPVPGREGHFIAAGFVGHGMPRILGSTAHITPLVLDWLEFKNHHLPCMADVFPPLPAPFLATADRVERLVKSADVSAKVEAFRKSCQESAAKAFCNDARSRPVKSALQKNDEERRDSPVST</sequence>
<dbReference type="OMA" id="HTGAQHW"/>
<proteinExistence type="predicted"/>